<evidence type="ECO:0000256" key="1">
    <source>
        <dbReference type="ARBA" id="ARBA00022603"/>
    </source>
</evidence>
<dbReference type="PANTHER" id="PTHR12133:SF1">
    <property type="entry name" value="TRNA (ADENINE(58)-N(1))-METHYLTRANSFERASE, MITOCHONDRIAL"/>
    <property type="match status" value="1"/>
</dbReference>
<evidence type="ECO:0000256" key="3">
    <source>
        <dbReference type="ARBA" id="ARBA00022691"/>
    </source>
</evidence>
<reference evidence="7" key="1">
    <citation type="submission" date="2020-05" db="EMBL/GenBank/DDBJ databases">
        <authorList>
            <person name="Chiriac C."/>
            <person name="Salcher M."/>
            <person name="Ghai R."/>
            <person name="Kavagutti S V."/>
        </authorList>
    </citation>
    <scope>NUCLEOTIDE SEQUENCE</scope>
</reference>
<keyword evidence="2" id="KW-0808">Transferase</keyword>
<dbReference type="PANTHER" id="PTHR12133">
    <property type="entry name" value="TRNA (ADENINE(58)-N(1))-METHYLTRANSFERASE"/>
    <property type="match status" value="1"/>
</dbReference>
<dbReference type="Pfam" id="PF14801">
    <property type="entry name" value="TrmI-like_N"/>
    <property type="match status" value="1"/>
</dbReference>
<dbReference type="InterPro" id="IPR014816">
    <property type="entry name" value="tRNA_MeTrfase_Gcd14"/>
</dbReference>
<feature type="domain" description="tRNA (adenine(58)-N(1))-methyltransferase catalytic subunit TRM61 C-terminal" evidence="6">
    <location>
        <begin position="78"/>
        <end position="240"/>
    </location>
</feature>
<dbReference type="InterPro" id="IPR049470">
    <property type="entry name" value="TRM61_C"/>
</dbReference>
<accession>A0A6J7DV16</accession>
<dbReference type="EMBL" id="CAFBLS010000094">
    <property type="protein sequence ID" value="CAB4874507.1"/>
    <property type="molecule type" value="Genomic_DNA"/>
</dbReference>
<dbReference type="GO" id="GO:0160107">
    <property type="term" value="F:tRNA (adenine(58)-N1)-methyltransferase activity"/>
    <property type="evidence" value="ECO:0007669"/>
    <property type="project" value="InterPro"/>
</dbReference>
<dbReference type="PROSITE" id="PS51620">
    <property type="entry name" value="SAM_TRM61"/>
    <property type="match status" value="1"/>
</dbReference>
<evidence type="ECO:0000256" key="2">
    <source>
        <dbReference type="ARBA" id="ARBA00022679"/>
    </source>
</evidence>
<evidence type="ECO:0000256" key="5">
    <source>
        <dbReference type="SAM" id="MobiDB-lite"/>
    </source>
</evidence>
<keyword evidence="1" id="KW-0489">Methyltransferase</keyword>
<evidence type="ECO:0000259" key="6">
    <source>
        <dbReference type="Pfam" id="PF08704"/>
    </source>
</evidence>
<dbReference type="CDD" id="cd02440">
    <property type="entry name" value="AdoMet_MTases"/>
    <property type="match status" value="1"/>
</dbReference>
<feature type="region of interest" description="Disordered" evidence="5">
    <location>
        <begin position="276"/>
        <end position="307"/>
    </location>
</feature>
<dbReference type="AlphaFoldDB" id="A0A6J7DV16"/>
<keyword evidence="3" id="KW-0949">S-adenosyl-L-methionine</keyword>
<evidence type="ECO:0000313" key="7">
    <source>
        <dbReference type="EMBL" id="CAB4874507.1"/>
    </source>
</evidence>
<dbReference type="FunFam" id="3.40.50.150:FF:000019">
    <property type="entry name" value="tRNA (adenine(58)-N(1))-methyltransferase TrmI"/>
    <property type="match status" value="1"/>
</dbReference>
<dbReference type="Gene3D" id="3.40.50.150">
    <property type="entry name" value="Vaccinia Virus protein VP39"/>
    <property type="match status" value="1"/>
</dbReference>
<name>A0A6J7DV16_9ZZZZ</name>
<dbReference type="Pfam" id="PF08704">
    <property type="entry name" value="GCD14"/>
    <property type="match status" value="1"/>
</dbReference>
<protein>
    <submittedName>
        <fullName evidence="7">Unannotated protein</fullName>
    </submittedName>
</protein>
<dbReference type="GO" id="GO:0031515">
    <property type="term" value="C:tRNA (m1A) methyltransferase complex"/>
    <property type="evidence" value="ECO:0007669"/>
    <property type="project" value="InterPro"/>
</dbReference>
<sequence>MAEPTYTRRGAFAFGDLVQLTDTKGKLYTITLTPGKSFHTHRGAIEHDAIVGLEQGSVLMGSGGNAFLALKPLLDDFVLSMPRGAAVIYPKDSARIVGLTGLGPGSRVAEAGVGSGALTCSLLRAVGGTGHVYSYERREEFAAVAAKNVDRWFGMTPEHWTLTLGDLAHTLVQRDLDAVVLDMLAPWECLEAVAASLSPGGVLVGYVATTTQMSKLVEYMRVSGDWTEPRAEESLIRTWHLDGLAVRPDHRMIGHSGFLVAARRLAPGAVLPVRRRRPAPGAYGEDYSGPGATADTALSPAAEAEPG</sequence>
<organism evidence="7">
    <name type="scientific">freshwater metagenome</name>
    <dbReference type="NCBI Taxonomy" id="449393"/>
    <lineage>
        <taxon>unclassified sequences</taxon>
        <taxon>metagenomes</taxon>
        <taxon>ecological metagenomes</taxon>
    </lineage>
</organism>
<evidence type="ECO:0000256" key="4">
    <source>
        <dbReference type="ARBA" id="ARBA00022694"/>
    </source>
</evidence>
<gene>
    <name evidence="7" type="ORF">UFOPK3402_00878</name>
</gene>
<proteinExistence type="predicted"/>
<dbReference type="Gene3D" id="3.10.330.20">
    <property type="match status" value="1"/>
</dbReference>
<dbReference type="InterPro" id="IPR029063">
    <property type="entry name" value="SAM-dependent_MTases_sf"/>
</dbReference>
<dbReference type="GO" id="GO:0030488">
    <property type="term" value="P:tRNA methylation"/>
    <property type="evidence" value="ECO:0007669"/>
    <property type="project" value="InterPro"/>
</dbReference>
<dbReference type="SUPFAM" id="SSF53335">
    <property type="entry name" value="S-adenosyl-L-methionine-dependent methyltransferases"/>
    <property type="match status" value="1"/>
</dbReference>
<keyword evidence="4" id="KW-0819">tRNA processing</keyword>
<dbReference type="PIRSF" id="PIRSF017269">
    <property type="entry name" value="GCD14"/>
    <property type="match status" value="1"/>
</dbReference>